<feature type="compositionally biased region" description="Polar residues" evidence="1">
    <location>
        <begin position="11"/>
        <end position="22"/>
    </location>
</feature>
<keyword evidence="2" id="KW-0472">Membrane</keyword>
<accession>A0ABD2B558</accession>
<dbReference type="Proteomes" id="UP001607303">
    <property type="component" value="Unassembled WGS sequence"/>
</dbReference>
<evidence type="ECO:0000313" key="4">
    <source>
        <dbReference type="Proteomes" id="UP001607303"/>
    </source>
</evidence>
<dbReference type="EMBL" id="JAYRBN010000100">
    <property type="protein sequence ID" value="KAL2727859.1"/>
    <property type="molecule type" value="Genomic_DNA"/>
</dbReference>
<proteinExistence type="predicted"/>
<keyword evidence="4" id="KW-1185">Reference proteome</keyword>
<feature type="region of interest" description="Disordered" evidence="1">
    <location>
        <begin position="1"/>
        <end position="24"/>
    </location>
</feature>
<protein>
    <submittedName>
        <fullName evidence="3">Uncharacterized protein</fullName>
    </submittedName>
</protein>
<organism evidence="3 4">
    <name type="scientific">Vespula maculifrons</name>
    <name type="common">Eastern yellow jacket</name>
    <name type="synonym">Wasp</name>
    <dbReference type="NCBI Taxonomy" id="7453"/>
    <lineage>
        <taxon>Eukaryota</taxon>
        <taxon>Metazoa</taxon>
        <taxon>Ecdysozoa</taxon>
        <taxon>Arthropoda</taxon>
        <taxon>Hexapoda</taxon>
        <taxon>Insecta</taxon>
        <taxon>Pterygota</taxon>
        <taxon>Neoptera</taxon>
        <taxon>Endopterygota</taxon>
        <taxon>Hymenoptera</taxon>
        <taxon>Apocrita</taxon>
        <taxon>Aculeata</taxon>
        <taxon>Vespoidea</taxon>
        <taxon>Vespidae</taxon>
        <taxon>Vespinae</taxon>
        <taxon>Vespula</taxon>
    </lineage>
</organism>
<evidence type="ECO:0000313" key="3">
    <source>
        <dbReference type="EMBL" id="KAL2727859.1"/>
    </source>
</evidence>
<dbReference type="AlphaFoldDB" id="A0ABD2B558"/>
<feature type="non-terminal residue" evidence="3">
    <location>
        <position position="1"/>
    </location>
</feature>
<keyword evidence="2" id="KW-1133">Transmembrane helix</keyword>
<sequence>AACFSHKRNSPGESINDGSNYIRSDGPHPIASPSRLCLHLSSSSAIRKLWIVRMIDENVPVAVATTVVVVAAVAAAAAAVAAGVVAVVGGFALSQSNAKARASIDDDRERRVSCLLTRKGTYVPLGISSIVLSSNGKKLSVDMRYRWRDDDKLHIV</sequence>
<comment type="caution">
    <text evidence="3">The sequence shown here is derived from an EMBL/GenBank/DDBJ whole genome shotgun (WGS) entry which is preliminary data.</text>
</comment>
<name>A0ABD2B558_VESMC</name>
<keyword evidence="2" id="KW-0812">Transmembrane</keyword>
<feature type="transmembrane region" description="Helical" evidence="2">
    <location>
        <begin position="62"/>
        <end position="93"/>
    </location>
</feature>
<evidence type="ECO:0000256" key="2">
    <source>
        <dbReference type="SAM" id="Phobius"/>
    </source>
</evidence>
<gene>
    <name evidence="3" type="ORF">V1477_017135</name>
</gene>
<reference evidence="3 4" key="1">
    <citation type="journal article" date="2024" name="Ann. Entomol. Soc. Am.">
        <title>Genomic analyses of the southern and eastern yellowjacket wasps (Hymenoptera: Vespidae) reveal evolutionary signatures of social life.</title>
        <authorList>
            <person name="Catto M.A."/>
            <person name="Caine P.B."/>
            <person name="Orr S.E."/>
            <person name="Hunt B.G."/>
            <person name="Goodisman M.A.D."/>
        </authorList>
    </citation>
    <scope>NUCLEOTIDE SEQUENCE [LARGE SCALE GENOMIC DNA]</scope>
    <source>
        <strain evidence="3">232</strain>
        <tissue evidence="3">Head and thorax</tissue>
    </source>
</reference>
<evidence type="ECO:0000256" key="1">
    <source>
        <dbReference type="SAM" id="MobiDB-lite"/>
    </source>
</evidence>